<feature type="region of interest" description="Disordered" evidence="1">
    <location>
        <begin position="731"/>
        <end position="760"/>
    </location>
</feature>
<dbReference type="OrthoDB" id="6630845at2759"/>
<evidence type="ECO:0000313" key="3">
    <source>
        <dbReference type="Proteomes" id="UP000504634"/>
    </source>
</evidence>
<feature type="compositionally biased region" description="Polar residues" evidence="1">
    <location>
        <begin position="290"/>
        <end position="302"/>
    </location>
</feature>
<evidence type="ECO:0000256" key="1">
    <source>
        <dbReference type="SAM" id="MobiDB-lite"/>
    </source>
</evidence>
<feature type="compositionally biased region" description="Polar residues" evidence="1">
    <location>
        <begin position="463"/>
        <end position="476"/>
    </location>
</feature>
<feature type="compositionally biased region" description="Polar residues" evidence="1">
    <location>
        <begin position="175"/>
        <end position="187"/>
    </location>
</feature>
<dbReference type="AlphaFoldDB" id="A0A6J2UB93"/>
<dbReference type="InterPro" id="IPR052145">
    <property type="entry name" value="Mediator/Homeobox_domain"/>
</dbReference>
<feature type="compositionally biased region" description="Polar residues" evidence="1">
    <location>
        <begin position="444"/>
        <end position="453"/>
    </location>
</feature>
<accession>A0A6J2UB93</accession>
<feature type="compositionally biased region" description="Polar residues" evidence="1">
    <location>
        <begin position="517"/>
        <end position="539"/>
    </location>
</feature>
<sequence>MSRMLLLLLLVGSSYAATHVNITIAQQPVTNPADVSYVEGRAPAELRAGPWREGEERLARLRQPDQMSESQQQQQQSQQQQLSSQQQQQSQQQLTPRQGLGLQPSNNNNNNVRMSRPNMRRVHMRRPSTQQQQQQLLPPNKGQFRQRSQQRQQNQEFERYIQSYHSHGPTVETVYETSNPAPQRYTQSSSSFSSSSSSSSPSSEDSKPQRLVSIGNRAKFTQTFERQVALPAAQNSQPISSSNVAQSANVEQDIKPIYEPQVPVQSATVSPSMSSANVGALPATAPLPSDTPSSFDAATTYNKPGYEPSSYNYDDGQDYQDQYPPSVDADSSNYDDYGDQPSYQGGSGYLPPPAQRGYSPPRPLVTKTIQIVQPALKAKKYEVRHPAIQKEFYDIEERVVIKPAGTLVVELDRPVAKIPKGETLLPLGHPHPAVASAYNTNTQIGSYNNNNNEYRPLYDAPSSKEQSQTSTTVGSAVTTMPAYDQVTKNEFVDSQLQQQQPGSYADETDSGRKSKEQSFLTASDGNGNQYQINTKNLTPNMLKRPEEAEYSNYERQPLPPRNYQRNYNRQPYNNEDYFSGEFLPNANAGNVDAKPARLQQAAVQEQPRPQIIKHEHNIRLPPSQHNIYLGRSRQVPKELRIGSTATSSEQEVPAQVAEVRPYLRNHVGGTVVYAKAAVRPAVANNMRGYFPPSSRYRNPLAEELEYSAPYARMRYVPEESGKLVELPADKKIEESEKRTTEESGKTHIQIQIPNRNEQDKPIIVASTISPAVDKPDCDKRESQEQQEQFQRLVEVSNSVPTTQATPTPVAQQSPKVDVSVKSAAGHMTPNERVIAATPAPTDAAATSETFHKRRIVVNHPFQTVREVVEHEPITNYHQIQVNEPATPALYHQAAYYQPPVQTHGNLVHYQSTSTHGNLYAAPVPHLHYG</sequence>
<evidence type="ECO:0000313" key="4">
    <source>
        <dbReference type="RefSeq" id="XP_030385771.1"/>
    </source>
</evidence>
<dbReference type="PANTHER" id="PTHR24330">
    <property type="entry name" value="HOMEOBOX PROTEIN BARH-LIKE"/>
    <property type="match status" value="1"/>
</dbReference>
<feature type="region of interest" description="Disordered" evidence="1">
    <location>
        <begin position="444"/>
        <end position="476"/>
    </location>
</feature>
<dbReference type="GeneID" id="115632678"/>
<feature type="compositionally biased region" description="Low complexity" evidence="1">
    <location>
        <begin position="104"/>
        <end position="117"/>
    </location>
</feature>
<feature type="compositionally biased region" description="Low complexity" evidence="1">
    <location>
        <begin position="188"/>
        <end position="203"/>
    </location>
</feature>
<dbReference type="Proteomes" id="UP000504634">
    <property type="component" value="Unplaced"/>
</dbReference>
<keyword evidence="3" id="KW-1185">Reference proteome</keyword>
<feature type="region of interest" description="Disordered" evidence="1">
    <location>
        <begin position="281"/>
        <end position="361"/>
    </location>
</feature>
<feature type="compositionally biased region" description="Low complexity" evidence="1">
    <location>
        <begin position="311"/>
        <end position="323"/>
    </location>
</feature>
<protein>
    <submittedName>
        <fullName evidence="4">Uncharacterized protein</fullName>
    </submittedName>
</protein>
<feature type="compositionally biased region" description="Low complexity" evidence="1">
    <location>
        <begin position="143"/>
        <end position="155"/>
    </location>
</feature>
<feature type="compositionally biased region" description="Low complexity" evidence="1">
    <location>
        <begin position="70"/>
        <end position="94"/>
    </location>
</feature>
<gene>
    <name evidence="4" type="primary">LOC115632678</name>
</gene>
<feature type="signal peptide" evidence="2">
    <location>
        <begin position="1"/>
        <end position="16"/>
    </location>
</feature>
<feature type="compositionally biased region" description="Basic and acidic residues" evidence="1">
    <location>
        <begin position="731"/>
        <end position="745"/>
    </location>
</feature>
<feature type="region of interest" description="Disordered" evidence="1">
    <location>
        <begin position="172"/>
        <end position="210"/>
    </location>
</feature>
<feature type="compositionally biased region" description="Polar residues" evidence="1">
    <location>
        <begin position="746"/>
        <end position="755"/>
    </location>
</feature>
<proteinExistence type="predicted"/>
<organism evidence="3 4">
    <name type="scientific">Drosophila lebanonensis</name>
    <name type="common">Fruit fly</name>
    <name type="synonym">Scaptodrosophila lebanonensis</name>
    <dbReference type="NCBI Taxonomy" id="7225"/>
    <lineage>
        <taxon>Eukaryota</taxon>
        <taxon>Metazoa</taxon>
        <taxon>Ecdysozoa</taxon>
        <taxon>Arthropoda</taxon>
        <taxon>Hexapoda</taxon>
        <taxon>Insecta</taxon>
        <taxon>Pterygota</taxon>
        <taxon>Neoptera</taxon>
        <taxon>Endopterygota</taxon>
        <taxon>Diptera</taxon>
        <taxon>Brachycera</taxon>
        <taxon>Muscomorpha</taxon>
        <taxon>Ephydroidea</taxon>
        <taxon>Drosophilidae</taxon>
        <taxon>Scaptodrosophila</taxon>
    </lineage>
</organism>
<reference evidence="4" key="1">
    <citation type="submission" date="2025-08" db="UniProtKB">
        <authorList>
            <consortium name="RefSeq"/>
        </authorList>
    </citation>
    <scope>IDENTIFICATION</scope>
    <source>
        <strain evidence="4">11010-0011.00</strain>
        <tissue evidence="4">Whole body</tissue>
    </source>
</reference>
<feature type="region of interest" description="Disordered" evidence="1">
    <location>
        <begin position="62"/>
        <end position="155"/>
    </location>
</feature>
<keyword evidence="2" id="KW-0732">Signal</keyword>
<feature type="chain" id="PRO_5026783858" evidence="2">
    <location>
        <begin position="17"/>
        <end position="929"/>
    </location>
</feature>
<dbReference type="RefSeq" id="XP_030385771.1">
    <property type="nucleotide sequence ID" value="XM_030529911.1"/>
</dbReference>
<name>A0A6J2UB93_DROLE</name>
<evidence type="ECO:0000256" key="2">
    <source>
        <dbReference type="SAM" id="SignalP"/>
    </source>
</evidence>
<feature type="region of interest" description="Disordered" evidence="1">
    <location>
        <begin position="494"/>
        <end position="541"/>
    </location>
</feature>